<dbReference type="CDD" id="cd01392">
    <property type="entry name" value="HTH_LacI"/>
    <property type="match status" value="1"/>
</dbReference>
<gene>
    <name evidence="5" type="ORF">GGQ72_003830</name>
</gene>
<evidence type="ECO:0000256" key="2">
    <source>
        <dbReference type="ARBA" id="ARBA00023125"/>
    </source>
</evidence>
<keyword evidence="1" id="KW-0805">Transcription regulation</keyword>
<dbReference type="Pfam" id="PF00356">
    <property type="entry name" value="LacI"/>
    <property type="match status" value="1"/>
</dbReference>
<reference evidence="5 6" key="1">
    <citation type="submission" date="2020-08" db="EMBL/GenBank/DDBJ databases">
        <title>Genomic Encyclopedia of Type Strains, Phase IV (KMG-IV): sequencing the most valuable type-strain genomes for metagenomic binning, comparative biology and taxonomic classification.</title>
        <authorList>
            <person name="Goeker M."/>
        </authorList>
    </citation>
    <scope>NUCLEOTIDE SEQUENCE [LARGE SCALE GENOMIC DNA]</scope>
    <source>
        <strain evidence="5 6">DSM 29514</strain>
    </source>
</reference>
<dbReference type="PANTHER" id="PTHR30146">
    <property type="entry name" value="LACI-RELATED TRANSCRIPTIONAL REPRESSOR"/>
    <property type="match status" value="1"/>
</dbReference>
<organism evidence="5 6">
    <name type="scientific">Rhizobium rhizoryzae</name>
    <dbReference type="NCBI Taxonomy" id="451876"/>
    <lineage>
        <taxon>Bacteria</taxon>
        <taxon>Pseudomonadati</taxon>
        <taxon>Pseudomonadota</taxon>
        <taxon>Alphaproteobacteria</taxon>
        <taxon>Hyphomicrobiales</taxon>
        <taxon>Rhizobiaceae</taxon>
        <taxon>Rhizobium/Agrobacterium group</taxon>
        <taxon>Rhizobium</taxon>
    </lineage>
</organism>
<accession>A0A7W6LL67</accession>
<dbReference type="InterPro" id="IPR028082">
    <property type="entry name" value="Peripla_BP_I"/>
</dbReference>
<proteinExistence type="predicted"/>
<dbReference type="CDD" id="cd01575">
    <property type="entry name" value="PBP1_GntR"/>
    <property type="match status" value="1"/>
</dbReference>
<dbReference type="GO" id="GO:0003700">
    <property type="term" value="F:DNA-binding transcription factor activity"/>
    <property type="evidence" value="ECO:0007669"/>
    <property type="project" value="TreeGrafter"/>
</dbReference>
<dbReference type="InterPro" id="IPR000843">
    <property type="entry name" value="HTH_LacI"/>
</dbReference>
<dbReference type="EMBL" id="JACIEC010000006">
    <property type="protein sequence ID" value="MBB4145267.1"/>
    <property type="molecule type" value="Genomic_DNA"/>
</dbReference>
<dbReference type="Pfam" id="PF00532">
    <property type="entry name" value="Peripla_BP_1"/>
    <property type="match status" value="1"/>
</dbReference>
<evidence type="ECO:0000256" key="1">
    <source>
        <dbReference type="ARBA" id="ARBA00023015"/>
    </source>
</evidence>
<evidence type="ECO:0000313" key="5">
    <source>
        <dbReference type="EMBL" id="MBB4145267.1"/>
    </source>
</evidence>
<dbReference type="GO" id="GO:0000976">
    <property type="term" value="F:transcription cis-regulatory region binding"/>
    <property type="evidence" value="ECO:0007669"/>
    <property type="project" value="TreeGrafter"/>
</dbReference>
<feature type="domain" description="HTH lacI-type" evidence="4">
    <location>
        <begin position="4"/>
        <end position="58"/>
    </location>
</feature>
<dbReference type="SUPFAM" id="SSF53822">
    <property type="entry name" value="Periplasmic binding protein-like I"/>
    <property type="match status" value="1"/>
</dbReference>
<dbReference type="SUPFAM" id="SSF47413">
    <property type="entry name" value="lambda repressor-like DNA-binding domains"/>
    <property type="match status" value="1"/>
</dbReference>
<name>A0A7W6LL67_9HYPH</name>
<dbReference type="Gene3D" id="3.40.50.2300">
    <property type="match status" value="2"/>
</dbReference>
<comment type="caution">
    <text evidence="5">The sequence shown here is derived from an EMBL/GenBank/DDBJ whole genome shotgun (WGS) entry which is preliminary data.</text>
</comment>
<keyword evidence="2" id="KW-0238">DNA-binding</keyword>
<dbReference type="Proteomes" id="UP000519897">
    <property type="component" value="Unassembled WGS sequence"/>
</dbReference>
<evidence type="ECO:0000256" key="3">
    <source>
        <dbReference type="ARBA" id="ARBA00023163"/>
    </source>
</evidence>
<dbReference type="PROSITE" id="PS50932">
    <property type="entry name" value="HTH_LACI_2"/>
    <property type="match status" value="1"/>
</dbReference>
<dbReference type="PANTHER" id="PTHR30146:SF2">
    <property type="entry name" value="HTH-TYPE TRANSCRIPTIONAL REGULATOR GNTR"/>
    <property type="match status" value="1"/>
</dbReference>
<dbReference type="Gene3D" id="1.10.260.40">
    <property type="entry name" value="lambda repressor-like DNA-binding domains"/>
    <property type="match status" value="1"/>
</dbReference>
<dbReference type="AlphaFoldDB" id="A0A7W6LL67"/>
<dbReference type="PROSITE" id="PS00356">
    <property type="entry name" value="HTH_LACI_1"/>
    <property type="match status" value="1"/>
</dbReference>
<keyword evidence="6" id="KW-1185">Reference proteome</keyword>
<dbReference type="SMART" id="SM00354">
    <property type="entry name" value="HTH_LACI"/>
    <property type="match status" value="1"/>
</dbReference>
<dbReference type="RefSeq" id="WP_082547364.1">
    <property type="nucleotide sequence ID" value="NZ_CP049249.1"/>
</dbReference>
<dbReference type="InterPro" id="IPR001761">
    <property type="entry name" value="Peripla_BP/Lac1_sug-bd_dom"/>
</dbReference>
<evidence type="ECO:0000313" key="6">
    <source>
        <dbReference type="Proteomes" id="UP000519897"/>
    </source>
</evidence>
<evidence type="ECO:0000259" key="4">
    <source>
        <dbReference type="PROSITE" id="PS50932"/>
    </source>
</evidence>
<dbReference type="InterPro" id="IPR010982">
    <property type="entry name" value="Lambda_DNA-bd_dom_sf"/>
</dbReference>
<sequence length="334" mass="35825">MRQPTLEEVAARAGVSKMTASRALRGARDVSAASIEKVKVAAEQLGYVGNQLALSLSSRRTNLIGVVIPSMSNIVFPEVLGGIISGLEGSGLQPVFGVSDYDLDKERDIIRNMLSWKPAALIITGLDQPEETRKLLRQSDIPVIQIMDLDGEPIDFVVGLSHTQAGRDMAEAILASGRKRIGYIGSAVDRDRRAIKRRAGFEAALQDNGLTFVSVETSLDASSSRLGRDLTERLLARHPDLDCIYCSNDDMAAGSLFACMKLGRDVPGDILIAGFNGLEITSALPVRIATSTSPRRAIGEQAAQLALAAMNGNGKDLARRIELRAEITLGDAEK</sequence>
<keyword evidence="3" id="KW-0804">Transcription</keyword>
<protein>
    <submittedName>
        <fullName evidence="5">LacI family gluconate utilization system Gnt-I transcriptional repressor</fullName>
    </submittedName>
</protein>